<dbReference type="GO" id="GO:0004386">
    <property type="term" value="F:helicase activity"/>
    <property type="evidence" value="ECO:0007669"/>
    <property type="project" value="UniProtKB-KW"/>
</dbReference>
<keyword evidence="3" id="KW-0347">Helicase</keyword>
<feature type="compositionally biased region" description="Polar residues" evidence="1">
    <location>
        <begin position="99"/>
        <end position="108"/>
    </location>
</feature>
<dbReference type="EMBL" id="LUCM01007588">
    <property type="protein sequence ID" value="KAA0189690.1"/>
    <property type="molecule type" value="Genomic_DNA"/>
</dbReference>
<accession>A0A8E0RW36</accession>
<dbReference type="AlphaFoldDB" id="A0A8E0RW36"/>
<keyword evidence="3" id="KW-0067">ATP-binding</keyword>
<sequence length="365" mass="41043">IKSEANEPVESRSSDPPGKGRGSTSARRWCRRIGAQEQRLHEMVRLRTQFAQLLRDSGLWNPKGSSMRKSIDLSHRRNLDRARRTERLRTKRRRLLTLQDGTEAQSGSESEDEYVTDSSRLRKWLSAAGGAGIRLGTIGQDVSVRDLELVLCYDLSSLTEFANLHSEMTQADLQLLKVVVAGGLYPHIAIGDDANAYRVANRGGAAGPGAEMVFHTRTKGFVTLHPNDVFVRNPDVLFPKTESRKEPENNPKSTKPLNYSSDHQLLMYLDLMETTRPFLVNTMHVPALHTLLLYCREVDTNADATRLVFDSWIEVCLADTEAAQRTLATAVWLRSLMDQLMELQLASMFHGFVLRSSIFFHSGCS</sequence>
<feature type="non-terminal residue" evidence="3">
    <location>
        <position position="1"/>
    </location>
</feature>
<dbReference type="Proteomes" id="UP000728185">
    <property type="component" value="Unassembled WGS sequence"/>
</dbReference>
<proteinExistence type="predicted"/>
<keyword evidence="3" id="KW-0547">Nucleotide-binding</keyword>
<dbReference type="Pfam" id="PF07717">
    <property type="entry name" value="OB_NTP_bind"/>
    <property type="match status" value="1"/>
</dbReference>
<feature type="compositionally biased region" description="Basic and acidic residues" evidence="1">
    <location>
        <begin position="69"/>
        <end position="88"/>
    </location>
</feature>
<feature type="region of interest" description="Disordered" evidence="1">
    <location>
        <begin position="64"/>
        <end position="114"/>
    </location>
</feature>
<keyword evidence="4" id="KW-1185">Reference proteome</keyword>
<keyword evidence="3" id="KW-0378">Hydrolase</keyword>
<feature type="compositionally biased region" description="Basic and acidic residues" evidence="1">
    <location>
        <begin position="1"/>
        <end position="13"/>
    </location>
</feature>
<feature type="region of interest" description="Disordered" evidence="1">
    <location>
        <begin position="1"/>
        <end position="28"/>
    </location>
</feature>
<organism evidence="3 4">
    <name type="scientific">Fasciolopsis buskii</name>
    <dbReference type="NCBI Taxonomy" id="27845"/>
    <lineage>
        <taxon>Eukaryota</taxon>
        <taxon>Metazoa</taxon>
        <taxon>Spiralia</taxon>
        <taxon>Lophotrochozoa</taxon>
        <taxon>Platyhelminthes</taxon>
        <taxon>Trematoda</taxon>
        <taxon>Digenea</taxon>
        <taxon>Plagiorchiida</taxon>
        <taxon>Echinostomata</taxon>
        <taxon>Echinostomatoidea</taxon>
        <taxon>Fasciolidae</taxon>
        <taxon>Fasciolopsis</taxon>
    </lineage>
</organism>
<evidence type="ECO:0000313" key="3">
    <source>
        <dbReference type="EMBL" id="KAA0189690.1"/>
    </source>
</evidence>
<dbReference type="OrthoDB" id="3363059at2759"/>
<evidence type="ECO:0000259" key="2">
    <source>
        <dbReference type="Pfam" id="PF07717"/>
    </source>
</evidence>
<comment type="caution">
    <text evidence="3">The sequence shown here is derived from an EMBL/GenBank/DDBJ whole genome shotgun (WGS) entry which is preliminary data.</text>
</comment>
<evidence type="ECO:0000256" key="1">
    <source>
        <dbReference type="SAM" id="MobiDB-lite"/>
    </source>
</evidence>
<protein>
    <submittedName>
        <fullName evidence="3">Putative ATP-dependent RNA helicase DHX34</fullName>
    </submittedName>
</protein>
<gene>
    <name evidence="3" type="ORF">FBUS_09045</name>
</gene>
<reference evidence="3" key="1">
    <citation type="submission" date="2019-05" db="EMBL/GenBank/DDBJ databases">
        <title>Annotation for the trematode Fasciolopsis buski.</title>
        <authorList>
            <person name="Choi Y.-J."/>
        </authorList>
    </citation>
    <scope>NUCLEOTIDE SEQUENCE</scope>
    <source>
        <strain evidence="3">HT</strain>
        <tissue evidence="3">Whole worm</tissue>
    </source>
</reference>
<feature type="domain" description="DEAD-box helicase OB fold" evidence="2">
    <location>
        <begin position="176"/>
        <end position="296"/>
    </location>
</feature>
<evidence type="ECO:0000313" key="4">
    <source>
        <dbReference type="Proteomes" id="UP000728185"/>
    </source>
</evidence>
<name>A0A8E0RW36_9TREM</name>
<dbReference type="InterPro" id="IPR011709">
    <property type="entry name" value="DEAD-box_helicase_OB_fold"/>
</dbReference>